<dbReference type="PANTHER" id="PTHR35585:SF1">
    <property type="entry name" value="HHE DOMAIN PROTEIN (AFU_ORTHOLOGUE AFUA_4G00730)"/>
    <property type="match status" value="1"/>
</dbReference>
<dbReference type="Gene3D" id="1.20.120.520">
    <property type="entry name" value="nmb1532 protein domain like"/>
    <property type="match status" value="1"/>
</dbReference>
<name>A0A2T6BLU7_9RHOB</name>
<dbReference type="RefSeq" id="WP_107845186.1">
    <property type="nucleotide sequence ID" value="NZ_QBKS01000001.1"/>
</dbReference>
<protein>
    <submittedName>
        <fullName evidence="2">Hemerythrin HHE cation binding domain-containing protein</fullName>
    </submittedName>
</protein>
<organism evidence="2 3">
    <name type="scientific">Litoreibacter ponti</name>
    <dbReference type="NCBI Taxonomy" id="1510457"/>
    <lineage>
        <taxon>Bacteria</taxon>
        <taxon>Pseudomonadati</taxon>
        <taxon>Pseudomonadota</taxon>
        <taxon>Alphaproteobacteria</taxon>
        <taxon>Rhodobacterales</taxon>
        <taxon>Roseobacteraceae</taxon>
        <taxon>Litoreibacter</taxon>
    </lineage>
</organism>
<dbReference type="AlphaFoldDB" id="A0A2T6BLU7"/>
<accession>A0A2T6BLU7</accession>
<proteinExistence type="predicted"/>
<evidence type="ECO:0000313" key="3">
    <source>
        <dbReference type="Proteomes" id="UP000243978"/>
    </source>
</evidence>
<dbReference type="InterPro" id="IPR012312">
    <property type="entry name" value="Hemerythrin-like"/>
</dbReference>
<reference evidence="2 3" key="1">
    <citation type="submission" date="2018-04" db="EMBL/GenBank/DDBJ databases">
        <title>Genomic Encyclopedia of Archaeal and Bacterial Type Strains, Phase II (KMG-II): from individual species to whole genera.</title>
        <authorList>
            <person name="Goeker M."/>
        </authorList>
    </citation>
    <scope>NUCLEOTIDE SEQUENCE [LARGE SCALE GENOMIC DNA]</scope>
    <source>
        <strain evidence="2 3">DSM 100977</strain>
    </source>
</reference>
<dbReference type="EMBL" id="QBKS01000001">
    <property type="protein sequence ID" value="PTX57054.1"/>
    <property type="molecule type" value="Genomic_DNA"/>
</dbReference>
<keyword evidence="3" id="KW-1185">Reference proteome</keyword>
<dbReference type="Pfam" id="PF01814">
    <property type="entry name" value="Hemerythrin"/>
    <property type="match status" value="1"/>
</dbReference>
<sequence>MPDIYTAIKADHDDHRALLETIANTSGASETRQKAWDDFYNDVKSHAAAEEETFYSKLISKTWGQDAARHSVHEHQQLDDLMEELRELDMSSGGWLEKFKVLKHDYEHHMEEEEEEVFTRAREVISEDEIEGYGDRFLARKDEERGLIDAKREDSLED</sequence>
<comment type="caution">
    <text evidence="2">The sequence shown here is derived from an EMBL/GenBank/DDBJ whole genome shotgun (WGS) entry which is preliminary data.</text>
</comment>
<dbReference type="OrthoDB" id="5523420at2"/>
<evidence type="ECO:0000313" key="2">
    <source>
        <dbReference type="EMBL" id="PTX57054.1"/>
    </source>
</evidence>
<dbReference type="PANTHER" id="PTHR35585">
    <property type="entry name" value="HHE DOMAIN PROTEIN (AFU_ORTHOLOGUE AFUA_4G00730)"/>
    <property type="match status" value="1"/>
</dbReference>
<dbReference type="Proteomes" id="UP000243978">
    <property type="component" value="Unassembled WGS sequence"/>
</dbReference>
<feature type="domain" description="Hemerythrin-like" evidence="1">
    <location>
        <begin position="4"/>
        <end position="120"/>
    </location>
</feature>
<evidence type="ECO:0000259" key="1">
    <source>
        <dbReference type="Pfam" id="PF01814"/>
    </source>
</evidence>
<gene>
    <name evidence="2" type="ORF">C8N43_1719</name>
</gene>